<organism evidence="1 2">
    <name type="scientific">Lutimaribacter marinistellae</name>
    <dbReference type="NCBI Taxonomy" id="1820329"/>
    <lineage>
        <taxon>Bacteria</taxon>
        <taxon>Pseudomonadati</taxon>
        <taxon>Pseudomonadota</taxon>
        <taxon>Alphaproteobacteria</taxon>
        <taxon>Rhodobacterales</taxon>
        <taxon>Roseobacteraceae</taxon>
        <taxon>Lutimaribacter</taxon>
    </lineage>
</organism>
<evidence type="ECO:0000313" key="2">
    <source>
        <dbReference type="Proteomes" id="UP001595629"/>
    </source>
</evidence>
<dbReference type="EC" id="2.4.-.-" evidence="1"/>
<keyword evidence="1" id="KW-0808">Transferase</keyword>
<gene>
    <name evidence="1" type="ORF">ACFORG_07425</name>
</gene>
<dbReference type="Proteomes" id="UP001595629">
    <property type="component" value="Unassembled WGS sequence"/>
</dbReference>
<dbReference type="RefSeq" id="WP_386734774.1">
    <property type="nucleotide sequence ID" value="NZ_JBHRXI010000006.1"/>
</dbReference>
<keyword evidence="2" id="KW-1185">Reference proteome</keyword>
<dbReference type="EMBL" id="JBHRXI010000006">
    <property type="protein sequence ID" value="MFC3613587.1"/>
    <property type="molecule type" value="Genomic_DNA"/>
</dbReference>
<reference evidence="2" key="1">
    <citation type="journal article" date="2019" name="Int. J. Syst. Evol. Microbiol.">
        <title>The Global Catalogue of Microorganisms (GCM) 10K type strain sequencing project: providing services to taxonomists for standard genome sequencing and annotation.</title>
        <authorList>
            <consortium name="The Broad Institute Genomics Platform"/>
            <consortium name="The Broad Institute Genome Sequencing Center for Infectious Disease"/>
            <person name="Wu L."/>
            <person name="Ma J."/>
        </authorList>
    </citation>
    <scope>NUCLEOTIDE SEQUENCE [LARGE SCALE GENOMIC DNA]</scope>
    <source>
        <strain evidence="2">KCTC 42911</strain>
    </source>
</reference>
<sequence>MSDMKICALTMVYRDYWALAQWYMHFSRHLGAENLFVVAHGADPEVARICPGASVLTIPRDDLEHFDRRRTDMLNGFQLGLASIYDWVIRTDADELICLDPEQHSSFADLFAKHQTSALFALGLNVAESEEDKPCGADELVLGLRRSAVFTPNYSKAFAVRGRAGLKLHGAQVRPRHVRRFALVMPRGVYMAHLKYANTQALADSYSHRREMATIPGKGLPGPAWANPGTDSRRFFQQLHALPEIPWNEAEAEAYSLYPADPVREPERGVVRVRRDQPKIRTRLPDWFGST</sequence>
<name>A0ABV7TDD3_9RHOB</name>
<evidence type="ECO:0000313" key="1">
    <source>
        <dbReference type="EMBL" id="MFC3613587.1"/>
    </source>
</evidence>
<dbReference type="Pfam" id="PF13704">
    <property type="entry name" value="Glyco_tranf_2_4"/>
    <property type="match status" value="1"/>
</dbReference>
<accession>A0ABV7TDD3</accession>
<comment type="caution">
    <text evidence="1">The sequence shown here is derived from an EMBL/GenBank/DDBJ whole genome shotgun (WGS) entry which is preliminary data.</text>
</comment>
<keyword evidence="1" id="KW-0328">Glycosyltransferase</keyword>
<proteinExistence type="predicted"/>
<protein>
    <submittedName>
        <fullName evidence="1">Glycosyltransferase family 2 protein</fullName>
        <ecNumber evidence="1">2.4.-.-</ecNumber>
    </submittedName>
</protein>
<dbReference type="GO" id="GO:0016757">
    <property type="term" value="F:glycosyltransferase activity"/>
    <property type="evidence" value="ECO:0007669"/>
    <property type="project" value="UniProtKB-KW"/>
</dbReference>